<dbReference type="EMBL" id="ADGI01000044">
    <property type="protein sequence ID" value="EGV31493.1"/>
    <property type="molecule type" value="Genomic_DNA"/>
</dbReference>
<dbReference type="AlphaFoldDB" id="G1WBN9"/>
<dbReference type="Proteomes" id="UP000005141">
    <property type="component" value="Unassembled WGS sequence"/>
</dbReference>
<organism evidence="1 2">
    <name type="scientific">Segatella oulorum F0390</name>
    <dbReference type="NCBI Taxonomy" id="702438"/>
    <lineage>
        <taxon>Bacteria</taxon>
        <taxon>Pseudomonadati</taxon>
        <taxon>Bacteroidota</taxon>
        <taxon>Bacteroidia</taxon>
        <taxon>Bacteroidales</taxon>
        <taxon>Prevotellaceae</taxon>
        <taxon>Segatella</taxon>
    </lineage>
</organism>
<evidence type="ECO:0000313" key="2">
    <source>
        <dbReference type="Proteomes" id="UP000005141"/>
    </source>
</evidence>
<keyword evidence="2" id="KW-1185">Reference proteome</keyword>
<reference evidence="1 2" key="1">
    <citation type="submission" date="2011-07" db="EMBL/GenBank/DDBJ databases">
        <title>The Genome Sequence of Prevotella oulorum F0390.</title>
        <authorList>
            <consortium name="The Broad Institute Genome Sequencing Platform"/>
            <consortium name="The Broad Institute Genome Sequencing Center for Infectious Disease"/>
            <person name="Earl A."/>
            <person name="Ward D."/>
            <person name="Feldgarden M."/>
            <person name="Gevers D."/>
            <person name="Izard J."/>
            <person name="Ganesan A."/>
            <person name="Baranova O.V."/>
            <person name="Blanton J.M."/>
            <person name="Tanner A.C."/>
            <person name="Dewhirst F.E."/>
            <person name="Young S.K."/>
            <person name="Zeng Q."/>
            <person name="Gargeya S."/>
            <person name="Fitzgerald M."/>
            <person name="Haas B."/>
            <person name="Abouelleil A."/>
            <person name="Alvarado L."/>
            <person name="Arachchi H.M."/>
            <person name="Berlin A."/>
            <person name="Brown A."/>
            <person name="Chapman S.B."/>
            <person name="Chen Z."/>
            <person name="Dunbar C."/>
            <person name="Freedman E."/>
            <person name="Gearin G."/>
            <person name="Gellesch M."/>
            <person name="Goldberg J."/>
            <person name="Griggs A."/>
            <person name="Gujja S."/>
            <person name="Heiman D."/>
            <person name="Howarth C."/>
            <person name="Larson L."/>
            <person name="Lui A."/>
            <person name="MacDonald P.J.P."/>
            <person name="Mehta T."/>
            <person name="Montmayeur A."/>
            <person name="Murphy C."/>
            <person name="Neiman D."/>
            <person name="Pearson M."/>
            <person name="Priest M."/>
            <person name="Roberts A."/>
            <person name="Saif S."/>
            <person name="Shea T."/>
            <person name="Shenoy N."/>
            <person name="Sisk P."/>
            <person name="Stolte C."/>
            <person name="Sykes S."/>
            <person name="Wortman J."/>
            <person name="Nusbaum C."/>
            <person name="Birren B."/>
        </authorList>
    </citation>
    <scope>NUCLEOTIDE SEQUENCE [LARGE SCALE GENOMIC DNA]</scope>
    <source>
        <strain evidence="1 2">F0390</strain>
    </source>
</reference>
<dbReference type="HOGENOM" id="CLU_139765_0_0_10"/>
<evidence type="ECO:0000313" key="1">
    <source>
        <dbReference type="EMBL" id="EGV31493.1"/>
    </source>
</evidence>
<gene>
    <name evidence="1" type="ORF">HMPREF9431_01240</name>
</gene>
<name>G1WBN9_9BACT</name>
<comment type="caution">
    <text evidence="1">The sequence shown here is derived from an EMBL/GenBank/DDBJ whole genome shotgun (WGS) entry which is preliminary data.</text>
</comment>
<protein>
    <submittedName>
        <fullName evidence="1">Uncharacterized protein</fullName>
    </submittedName>
</protein>
<sequence>MERAAFCHSWRLFANNVKNMFAAIKRVLIYLIILSLSACKEDKCNYGRAISVIKITHWDSRKMPKHCMVYTYKLNSDYSKIIDSLQIDNIRRGYDDSTSLLCIPDKEKLNYQYDISIILDDTLIFNISQFKLSWVKDGRQWGGIGGPMEYCIVSSVNVNGHTSNDTTKAGELAFSHNFIKTKKR</sequence>
<proteinExistence type="predicted"/>
<accession>G1WBN9</accession>